<comment type="similarity">
    <text evidence="1">Belongs to the formin-like family. Class-I subfamily.</text>
</comment>
<evidence type="ECO:0000259" key="4">
    <source>
        <dbReference type="PROSITE" id="PS51444"/>
    </source>
</evidence>
<dbReference type="AlphaFoldDB" id="A0A9Q1QAW8"/>
<dbReference type="GO" id="GO:0045010">
    <property type="term" value="P:actin nucleation"/>
    <property type="evidence" value="ECO:0007669"/>
    <property type="project" value="InterPro"/>
</dbReference>
<proteinExistence type="inferred from homology"/>
<evidence type="ECO:0000256" key="2">
    <source>
        <dbReference type="RuleBase" id="RU361260"/>
    </source>
</evidence>
<dbReference type="SUPFAM" id="SSF101447">
    <property type="entry name" value="Formin homology 2 domain (FH2 domain)"/>
    <property type="match status" value="1"/>
</dbReference>
<dbReference type="PROSITE" id="PS51444">
    <property type="entry name" value="FH2"/>
    <property type="match status" value="1"/>
</dbReference>
<dbReference type="OrthoDB" id="1668162at2759"/>
<organism evidence="5 6">
    <name type="scientific">Carnegiea gigantea</name>
    <dbReference type="NCBI Taxonomy" id="171969"/>
    <lineage>
        <taxon>Eukaryota</taxon>
        <taxon>Viridiplantae</taxon>
        <taxon>Streptophyta</taxon>
        <taxon>Embryophyta</taxon>
        <taxon>Tracheophyta</taxon>
        <taxon>Spermatophyta</taxon>
        <taxon>Magnoliopsida</taxon>
        <taxon>eudicotyledons</taxon>
        <taxon>Gunneridae</taxon>
        <taxon>Pentapetalae</taxon>
        <taxon>Caryophyllales</taxon>
        <taxon>Cactineae</taxon>
        <taxon>Cactaceae</taxon>
        <taxon>Cactoideae</taxon>
        <taxon>Echinocereeae</taxon>
        <taxon>Carnegiea</taxon>
    </lineage>
</organism>
<feature type="region of interest" description="Disordered" evidence="3">
    <location>
        <begin position="306"/>
        <end position="465"/>
    </location>
</feature>
<feature type="domain" description="FH2" evidence="4">
    <location>
        <begin position="461"/>
        <end position="908"/>
    </location>
</feature>
<dbReference type="EMBL" id="JAKOGI010000410">
    <property type="protein sequence ID" value="KAJ8435493.1"/>
    <property type="molecule type" value="Genomic_DNA"/>
</dbReference>
<feature type="compositionally biased region" description="Polar residues" evidence="3">
    <location>
        <begin position="905"/>
        <end position="916"/>
    </location>
</feature>
<dbReference type="InterPro" id="IPR015425">
    <property type="entry name" value="FH2_Formin"/>
</dbReference>
<feature type="compositionally biased region" description="Pro residues" evidence="3">
    <location>
        <begin position="439"/>
        <end position="458"/>
    </location>
</feature>
<dbReference type="InterPro" id="IPR027643">
    <property type="entry name" value="Formin-like_plant"/>
</dbReference>
<feature type="compositionally biased region" description="Pro residues" evidence="3">
    <location>
        <begin position="339"/>
        <end position="391"/>
    </location>
</feature>
<sequence>MMVEELAVNCRLELIYLKRIYEDLCFNIPNAPGTGTRKTSNEQTIMEEENTKKAFSMLHPQIKQNLFKCVRESCVVHSNYGEDVNPSSWRHEQLESILQKSNPTIEPRMHPAEAIPPSRLPSPASLYRLSGRRHPSLKVNAPLTSGDMLSVHIRADSEPKVAPGDHMKAIIISCVVTALSTLSLATILFVCCRKVLDGGSGVDSKDEKPLLSLSMTEYSSTGSLEDSSCKEKNVSLDGDLSLESTNDGLTNAANIKSAAQSSSVSSNRNGRLSASSFGLPRLSVSSFGLPKLSVSSPALPRLSVSAGVPFKPPGRVVPVPLEPPTSSSPSPTEADPPTASSPPTTPPPPPPPPTPKPSAAPPPPPMPSAAAPPPPPPPMPSATAPPPPPPRNKASATAPPPPPPSKASSTAPPPPPPPAKRGGPPPPPLPQKEPVAGPRAPPPPKGAGGPGPPRPPPVSVRTDADASKAKLKPFFWDKVLANPNHAMVWHHIKSGSFQFNEEMIESLFGYTPTETKTDKKRKESSSPVQSPQFIQIIDQKKSQNLSILLKALNVTIEEVRDAIQEGDFLRSIFDMKPVTPRKGMGEGEKRRRNELPPELLDALLRLAPTVDEELKLRLYSGSLAQLGPADRFLKVLVDIPFAFKRLELRLLHIVSFTEQAACEELKSSRLFLKLLEAVLKTGNRMNSGTYRGGAQAFKLDTLLKLADVKGTDGKTTLLHFVVQEIIRSEGIRAVRVAQESRSFSSVKSEDLMDDALDESEEHYRTLGLQAVSGLGNQLENVRKAASLDAETLTGTIARLGCSLVKAKNFVDKEMVDVVEDSGFLQALKSFVPHAEAEVTWLLEEEKKIMMLIRDTADYFHGNSGKEEGLRLFVVVRDFLIMLEKVCREVKDRPWPTKPKKKEPPSRQSSTESTPRTPFSPDLRQKLFPAIAQQRQPDSSSSSSSSDDD</sequence>
<gene>
    <name evidence="5" type="ORF">Cgig2_033232</name>
</gene>
<evidence type="ECO:0000256" key="3">
    <source>
        <dbReference type="SAM" id="MobiDB-lite"/>
    </source>
</evidence>
<name>A0A9Q1QAW8_9CARY</name>
<feature type="compositionally biased region" description="Pro residues" evidence="3">
    <location>
        <begin position="398"/>
        <end position="431"/>
    </location>
</feature>
<evidence type="ECO:0000313" key="6">
    <source>
        <dbReference type="Proteomes" id="UP001153076"/>
    </source>
</evidence>
<keyword evidence="6" id="KW-1185">Reference proteome</keyword>
<dbReference type="Gene3D" id="1.20.58.2220">
    <property type="entry name" value="Formin, FH2 domain"/>
    <property type="match status" value="1"/>
</dbReference>
<comment type="caution">
    <text evidence="5">The sequence shown here is derived from an EMBL/GenBank/DDBJ whole genome shotgun (WGS) entry which is preliminary data.</text>
</comment>
<accession>A0A9Q1QAW8</accession>
<dbReference type="SMART" id="SM00498">
    <property type="entry name" value="FH2"/>
    <property type="match status" value="1"/>
</dbReference>
<dbReference type="Pfam" id="PF02181">
    <property type="entry name" value="FH2"/>
    <property type="match status" value="1"/>
</dbReference>
<feature type="compositionally biased region" description="Low complexity" evidence="3">
    <location>
        <begin position="324"/>
        <end position="338"/>
    </location>
</feature>
<dbReference type="Proteomes" id="UP001153076">
    <property type="component" value="Unassembled WGS sequence"/>
</dbReference>
<evidence type="ECO:0000256" key="1">
    <source>
        <dbReference type="ARBA" id="ARBA00025793"/>
    </source>
</evidence>
<dbReference type="GO" id="GO:0051015">
    <property type="term" value="F:actin filament binding"/>
    <property type="evidence" value="ECO:0007669"/>
    <property type="project" value="InterPro"/>
</dbReference>
<feature type="compositionally biased region" description="Low complexity" evidence="3">
    <location>
        <begin position="937"/>
        <end position="948"/>
    </location>
</feature>
<dbReference type="InterPro" id="IPR042201">
    <property type="entry name" value="FH2_Formin_sf"/>
</dbReference>
<evidence type="ECO:0000313" key="5">
    <source>
        <dbReference type="EMBL" id="KAJ8435493.1"/>
    </source>
</evidence>
<reference evidence="5" key="1">
    <citation type="submission" date="2022-04" db="EMBL/GenBank/DDBJ databases">
        <title>Carnegiea gigantea Genome sequencing and assembly v2.</title>
        <authorList>
            <person name="Copetti D."/>
            <person name="Sanderson M.J."/>
            <person name="Burquez A."/>
            <person name="Wojciechowski M.F."/>
        </authorList>
    </citation>
    <scope>NUCLEOTIDE SEQUENCE</scope>
    <source>
        <strain evidence="5">SGP5-SGP5p</strain>
        <tissue evidence="5">Aerial part</tissue>
    </source>
</reference>
<protein>
    <recommendedName>
        <fullName evidence="2">Formin-like protein</fullName>
    </recommendedName>
</protein>
<dbReference type="PANTHER" id="PTHR23213:SF269">
    <property type="entry name" value="FORMIN-LIKE PROTEIN 5"/>
    <property type="match status" value="1"/>
</dbReference>
<feature type="region of interest" description="Disordered" evidence="3">
    <location>
        <begin position="892"/>
        <end position="948"/>
    </location>
</feature>
<dbReference type="PANTHER" id="PTHR23213">
    <property type="entry name" value="FORMIN-RELATED"/>
    <property type="match status" value="1"/>
</dbReference>